<evidence type="ECO:0000256" key="2">
    <source>
        <dbReference type="ARBA" id="ARBA00012701"/>
    </source>
</evidence>
<dbReference type="AlphaFoldDB" id="A0AAV9RE11"/>
<keyword evidence="7" id="KW-1185">Reference proteome</keyword>
<dbReference type="InterPro" id="IPR053710">
    <property type="entry name" value="Arylamine_NAT_domain_sf"/>
</dbReference>
<keyword evidence="3 5" id="KW-0808">Transferase</keyword>
<name>A0AAV9RE11_9TELE</name>
<dbReference type="Proteomes" id="UP001311232">
    <property type="component" value="Unassembled WGS sequence"/>
</dbReference>
<dbReference type="EMBL" id="JAHHUM010002030">
    <property type="protein sequence ID" value="KAK5607224.1"/>
    <property type="molecule type" value="Genomic_DNA"/>
</dbReference>
<dbReference type="PANTHER" id="PTHR11786">
    <property type="entry name" value="N-HYDROXYARYLAMINE O-ACETYLTRANSFERASE"/>
    <property type="match status" value="1"/>
</dbReference>
<accession>A0AAV9RE11</accession>
<proteinExistence type="inferred from homology"/>
<keyword evidence="4 5" id="KW-0012">Acyltransferase</keyword>
<dbReference type="InterPro" id="IPR001447">
    <property type="entry name" value="Arylamine_N-AcTrfase"/>
</dbReference>
<evidence type="ECO:0000313" key="6">
    <source>
        <dbReference type="EMBL" id="KAK5607224.1"/>
    </source>
</evidence>
<sequence>MSSSVGKMNLEEYFQRIGFHGPHDKVDLASLTLIHKLHVMTIPFENLSIHCGEWITMDLEVVFNKLVRSSRGGWCLESNYLFGWVLREMGFKITMLSSRVFNSILNDFAPGEDHLIYLVEINGKVYLADVSFGVSSQIWEPLELIPGKDQPQGAGVFRLINKGEIWILEKTCRKPVIVNPEFSTSSLVNKVQTFQIYCFTLEPRGVEHFKERSHFLQTSPTSLFTNKSICCQQTPTGFKVLVGLIYSVVTYKPEEEVDILDMRYITEDELDEVLKEQLNSSTEDRRWTGFYGQVSLQSLLLNCWTKLTFII</sequence>
<evidence type="ECO:0000256" key="3">
    <source>
        <dbReference type="ARBA" id="ARBA00022679"/>
    </source>
</evidence>
<dbReference type="PRINTS" id="PR01543">
    <property type="entry name" value="ANATRNSFRASE"/>
</dbReference>
<evidence type="ECO:0000256" key="4">
    <source>
        <dbReference type="ARBA" id="ARBA00023315"/>
    </source>
</evidence>
<dbReference type="GO" id="GO:0004060">
    <property type="term" value="F:arylamine N-acetyltransferase activity"/>
    <property type="evidence" value="ECO:0007669"/>
    <property type="project" value="UniProtKB-EC"/>
</dbReference>
<protein>
    <recommendedName>
        <fullName evidence="2">arylamine N-acetyltransferase</fullName>
        <ecNumber evidence="2">2.3.1.5</ecNumber>
    </recommendedName>
</protein>
<dbReference type="InterPro" id="IPR038765">
    <property type="entry name" value="Papain-like_cys_pep_sf"/>
</dbReference>
<dbReference type="EC" id="2.3.1.5" evidence="2"/>
<reference evidence="6 7" key="1">
    <citation type="submission" date="2021-06" db="EMBL/GenBank/DDBJ databases">
        <authorList>
            <person name="Palmer J.M."/>
        </authorList>
    </citation>
    <scope>NUCLEOTIDE SEQUENCE [LARGE SCALE GENOMIC DNA]</scope>
    <source>
        <strain evidence="6 7">MEX-2019</strain>
        <tissue evidence="6">Muscle</tissue>
    </source>
</reference>
<dbReference type="Pfam" id="PF00797">
    <property type="entry name" value="Acetyltransf_2"/>
    <property type="match status" value="1"/>
</dbReference>
<dbReference type="PANTHER" id="PTHR11786:SF8">
    <property type="entry name" value="ARYLAMINE N-ACETYLTRANSFERASE 1"/>
    <property type="match status" value="1"/>
</dbReference>
<comment type="similarity">
    <text evidence="1 5">Belongs to the arylamine N-acetyltransferase family.</text>
</comment>
<evidence type="ECO:0000256" key="5">
    <source>
        <dbReference type="RuleBase" id="RU003452"/>
    </source>
</evidence>
<evidence type="ECO:0000256" key="1">
    <source>
        <dbReference type="ARBA" id="ARBA00006547"/>
    </source>
</evidence>
<dbReference type="SUPFAM" id="SSF54001">
    <property type="entry name" value="Cysteine proteinases"/>
    <property type="match status" value="1"/>
</dbReference>
<comment type="caution">
    <text evidence="6">The sequence shown here is derived from an EMBL/GenBank/DDBJ whole genome shotgun (WGS) entry which is preliminary data.</text>
</comment>
<dbReference type="Gene3D" id="3.30.2140.20">
    <property type="match status" value="1"/>
</dbReference>
<dbReference type="FunFam" id="3.30.2140.20:FF:000001">
    <property type="entry name" value="Arylamine N-acetyltransferase 1"/>
    <property type="match status" value="1"/>
</dbReference>
<evidence type="ECO:0000313" key="7">
    <source>
        <dbReference type="Proteomes" id="UP001311232"/>
    </source>
</evidence>
<organism evidence="6 7">
    <name type="scientific">Crenichthys baileyi</name>
    <name type="common">White River springfish</name>
    <dbReference type="NCBI Taxonomy" id="28760"/>
    <lineage>
        <taxon>Eukaryota</taxon>
        <taxon>Metazoa</taxon>
        <taxon>Chordata</taxon>
        <taxon>Craniata</taxon>
        <taxon>Vertebrata</taxon>
        <taxon>Euteleostomi</taxon>
        <taxon>Actinopterygii</taxon>
        <taxon>Neopterygii</taxon>
        <taxon>Teleostei</taxon>
        <taxon>Neoteleostei</taxon>
        <taxon>Acanthomorphata</taxon>
        <taxon>Ovalentaria</taxon>
        <taxon>Atherinomorphae</taxon>
        <taxon>Cyprinodontiformes</taxon>
        <taxon>Goodeidae</taxon>
        <taxon>Crenichthys</taxon>
    </lineage>
</organism>
<gene>
    <name evidence="6" type="ORF">CRENBAI_004610</name>
</gene>